<dbReference type="Proteomes" id="UP001152747">
    <property type="component" value="Unassembled WGS sequence"/>
</dbReference>
<evidence type="ECO:0000313" key="3">
    <source>
        <dbReference type="Proteomes" id="UP001152747"/>
    </source>
</evidence>
<comment type="caution">
    <text evidence="2">The sequence shown here is derived from an EMBL/GenBank/DDBJ whole genome shotgun (WGS) entry which is preliminary data.</text>
</comment>
<feature type="compositionally biased region" description="Polar residues" evidence="1">
    <location>
        <begin position="1"/>
        <end position="25"/>
    </location>
</feature>
<accession>A0A9P1ILL6</accession>
<feature type="region of interest" description="Disordered" evidence="1">
    <location>
        <begin position="1"/>
        <end position="26"/>
    </location>
</feature>
<gene>
    <name evidence="2" type="ORF">CAMP_LOCUS10497</name>
</gene>
<evidence type="ECO:0000256" key="1">
    <source>
        <dbReference type="SAM" id="MobiDB-lite"/>
    </source>
</evidence>
<reference evidence="2" key="1">
    <citation type="submission" date="2022-11" db="EMBL/GenBank/DDBJ databases">
        <authorList>
            <person name="Kikuchi T."/>
        </authorList>
    </citation>
    <scope>NUCLEOTIDE SEQUENCE</scope>
    <source>
        <strain evidence="2">PS1010</strain>
    </source>
</reference>
<proteinExistence type="predicted"/>
<keyword evidence="3" id="KW-1185">Reference proteome</keyword>
<organism evidence="2 3">
    <name type="scientific">Caenorhabditis angaria</name>
    <dbReference type="NCBI Taxonomy" id="860376"/>
    <lineage>
        <taxon>Eukaryota</taxon>
        <taxon>Metazoa</taxon>
        <taxon>Ecdysozoa</taxon>
        <taxon>Nematoda</taxon>
        <taxon>Chromadorea</taxon>
        <taxon>Rhabditida</taxon>
        <taxon>Rhabditina</taxon>
        <taxon>Rhabditomorpha</taxon>
        <taxon>Rhabditoidea</taxon>
        <taxon>Rhabditidae</taxon>
        <taxon>Peloderinae</taxon>
        <taxon>Caenorhabditis</taxon>
    </lineage>
</organism>
<name>A0A9P1ILL6_9PELO</name>
<dbReference type="EMBL" id="CANHGI010000004">
    <property type="protein sequence ID" value="CAI5447860.1"/>
    <property type="molecule type" value="Genomic_DNA"/>
</dbReference>
<sequence length="101" mass="11214">MVNATEVANQAGTSNDSGKSGIQRDSPTHLDITVFSELELIATSNHPKSTDIPTSRNYLLYEQELQVEMEITIVIKEVQKPTTSGIYRSIHNSWKIRDPAG</sequence>
<protein>
    <submittedName>
        <fullName evidence="2">Uncharacterized protein</fullName>
    </submittedName>
</protein>
<evidence type="ECO:0000313" key="2">
    <source>
        <dbReference type="EMBL" id="CAI5447860.1"/>
    </source>
</evidence>
<dbReference type="AlphaFoldDB" id="A0A9P1ILL6"/>